<comment type="caution">
    <text evidence="1">The sequence shown here is derived from an EMBL/GenBank/DDBJ whole genome shotgun (WGS) entry which is preliminary data.</text>
</comment>
<dbReference type="RefSeq" id="WP_205108506.1">
    <property type="nucleotide sequence ID" value="NZ_CAWUJD010000001.1"/>
</dbReference>
<gene>
    <name evidence="1" type="ORF">H6B30_04945</name>
</gene>
<keyword evidence="2" id="KW-1185">Reference proteome</keyword>
<dbReference type="EMBL" id="JACJJL010000006">
    <property type="protein sequence ID" value="MBM6661106.1"/>
    <property type="molecule type" value="Genomic_DNA"/>
</dbReference>
<dbReference type="AlphaFoldDB" id="A0A939B418"/>
<evidence type="ECO:0000313" key="1">
    <source>
        <dbReference type="EMBL" id="MBM6661106.1"/>
    </source>
</evidence>
<dbReference type="Proteomes" id="UP000764045">
    <property type="component" value="Unassembled WGS sequence"/>
</dbReference>
<organism evidence="1 2">
    <name type="scientific">Marseilla massiliensis</name>
    <dbReference type="NCBI Taxonomy" id="1841864"/>
    <lineage>
        <taxon>Bacteria</taxon>
        <taxon>Pseudomonadati</taxon>
        <taxon>Bacteroidota</taxon>
        <taxon>Bacteroidia</taxon>
        <taxon>Bacteroidales</taxon>
        <taxon>Prevotellaceae</taxon>
        <taxon>Marseilla</taxon>
    </lineage>
</organism>
<reference evidence="1 2" key="1">
    <citation type="journal article" date="2021" name="Sci. Rep.">
        <title>The distribution of antibiotic resistance genes in chicken gut microbiota commensals.</title>
        <authorList>
            <person name="Juricova H."/>
            <person name="Matiasovicova J."/>
            <person name="Kubasova T."/>
            <person name="Cejkova D."/>
            <person name="Rychlik I."/>
        </authorList>
    </citation>
    <scope>NUCLEOTIDE SEQUENCE [LARGE SCALE GENOMIC DNA]</scope>
    <source>
        <strain evidence="1 2">An819</strain>
    </source>
</reference>
<accession>A0A939B418</accession>
<proteinExistence type="predicted"/>
<protein>
    <submittedName>
        <fullName evidence="1">Uncharacterized protein</fullName>
    </submittedName>
</protein>
<name>A0A939B418_9BACT</name>
<sequence>MRQKTFFAFVIAVSSVINLNAESIEMQSGRIKQFPGGPHSEAPEVDYDCELLVIKADTTYNSARIVVKNKFGQVLYDGILDIKKQPQVLYVPDSDKRSIEIYCGKEVYWGVFEED</sequence>
<evidence type="ECO:0000313" key="2">
    <source>
        <dbReference type="Proteomes" id="UP000764045"/>
    </source>
</evidence>